<proteinExistence type="predicted"/>
<gene>
    <name evidence="1" type="ORF">MSG28_004536</name>
</gene>
<keyword evidence="2" id="KW-1185">Reference proteome</keyword>
<evidence type="ECO:0000313" key="1">
    <source>
        <dbReference type="EMBL" id="KAI8432007.1"/>
    </source>
</evidence>
<comment type="caution">
    <text evidence="1">The sequence shown here is derived from an EMBL/GenBank/DDBJ whole genome shotgun (WGS) entry which is preliminary data.</text>
</comment>
<protein>
    <submittedName>
        <fullName evidence="1">Uncharacterized protein</fullName>
    </submittedName>
</protein>
<reference evidence="1 2" key="1">
    <citation type="journal article" date="2022" name="Genome Biol. Evol.">
        <title>The Spruce Budworm Genome: Reconstructing the Evolutionary History of Antifreeze Proteins.</title>
        <authorList>
            <person name="Beliveau C."/>
            <person name="Gagne P."/>
            <person name="Picq S."/>
            <person name="Vernygora O."/>
            <person name="Keeling C.I."/>
            <person name="Pinkney K."/>
            <person name="Doucet D."/>
            <person name="Wen F."/>
            <person name="Johnston J.S."/>
            <person name="Maaroufi H."/>
            <person name="Boyle B."/>
            <person name="Laroche J."/>
            <person name="Dewar K."/>
            <person name="Juretic N."/>
            <person name="Blackburn G."/>
            <person name="Nisole A."/>
            <person name="Brunet B."/>
            <person name="Brandao M."/>
            <person name="Lumley L."/>
            <person name="Duan J."/>
            <person name="Quan G."/>
            <person name="Lucarotti C.J."/>
            <person name="Roe A.D."/>
            <person name="Sperling F.A.H."/>
            <person name="Levesque R.C."/>
            <person name="Cusson M."/>
        </authorList>
    </citation>
    <scope>NUCLEOTIDE SEQUENCE [LARGE SCALE GENOMIC DNA]</scope>
    <source>
        <strain evidence="1">Glfc:IPQL:Cfum</strain>
    </source>
</reference>
<organism evidence="1 2">
    <name type="scientific">Choristoneura fumiferana</name>
    <name type="common">Spruce budworm moth</name>
    <name type="synonym">Archips fumiferana</name>
    <dbReference type="NCBI Taxonomy" id="7141"/>
    <lineage>
        <taxon>Eukaryota</taxon>
        <taxon>Metazoa</taxon>
        <taxon>Ecdysozoa</taxon>
        <taxon>Arthropoda</taxon>
        <taxon>Hexapoda</taxon>
        <taxon>Insecta</taxon>
        <taxon>Pterygota</taxon>
        <taxon>Neoptera</taxon>
        <taxon>Endopterygota</taxon>
        <taxon>Lepidoptera</taxon>
        <taxon>Glossata</taxon>
        <taxon>Ditrysia</taxon>
        <taxon>Tortricoidea</taxon>
        <taxon>Tortricidae</taxon>
        <taxon>Tortricinae</taxon>
        <taxon>Choristoneura</taxon>
    </lineage>
</organism>
<evidence type="ECO:0000313" key="2">
    <source>
        <dbReference type="Proteomes" id="UP001064048"/>
    </source>
</evidence>
<sequence>MIQQSSDEKYNKIFTILYSVSYDLDLFNTFQLFKVDATGAYSQRICSSLGLHTLRRVPYAEYCDANGVPVFKVPPPHEALSIMVLEIP</sequence>
<dbReference type="EMBL" id="CM046107">
    <property type="protein sequence ID" value="KAI8432007.1"/>
    <property type="molecule type" value="Genomic_DNA"/>
</dbReference>
<name>A0ACC0K692_CHOFU</name>
<accession>A0ACC0K692</accession>
<dbReference type="Proteomes" id="UP001064048">
    <property type="component" value="Chromosome 7"/>
</dbReference>